<dbReference type="InterPro" id="IPR011011">
    <property type="entry name" value="Znf_FYVE_PHD"/>
</dbReference>
<dbReference type="InParanoid" id="A0A078AYK3"/>
<dbReference type="EMBL" id="CCKQ01015669">
    <property type="protein sequence ID" value="CDW87500.1"/>
    <property type="molecule type" value="Genomic_DNA"/>
</dbReference>
<sequence>MEAHSHSQKVIMIGKIVNLKFTITRKGSRRATLTRFECQAMKQPQISQKMPAIYKQNIPNSLNKCSICSIESQTYDNMIVQCQTCFSFIHWKCFNRGQSSDVQMVSHYQSCERCSYYNLSSTRDYLNPNPVQFDKIFNLNSNINNQSQSNSSNNQLVVSNNFNEEGSLTSDQNTQSSSFDRTITEHSQQSQDRGEIVGKYKSRSPRASSRRKKNRQIVLDDGLLSPLDLKDKQLCRMIRNYIQEIIEIINRVKDIHQTVECFDGLIEELNKKQAQQSQIQDQSQIEQSKDSNQNQIVEVSKYFVAQELASILNIDKQAKYTWDQIQEAVVNYCQISNVFDKLTNTILINKSQPLLSLLRGKSSFQLYSLPLSALQNYFQIFLSPATLTNDLQLELLDNDSSLQIVDDNSAKQQQDKKQKTLIFTQLGQWIQLFIQDIFNQIDINYQNEIIQGQFTSQQQSLKFQQIIAIKGILTDIVQDFLLIQ</sequence>
<accession>A0A078AYK3</accession>
<protein>
    <recommendedName>
        <fullName evidence="4">PHD-type domain-containing protein</fullName>
    </recommendedName>
</protein>
<keyword evidence="3" id="KW-1185">Reference proteome</keyword>
<feature type="compositionally biased region" description="Polar residues" evidence="1">
    <location>
        <begin position="164"/>
        <end position="191"/>
    </location>
</feature>
<reference evidence="2 3" key="1">
    <citation type="submission" date="2014-06" db="EMBL/GenBank/DDBJ databases">
        <authorList>
            <person name="Swart Estienne"/>
        </authorList>
    </citation>
    <scope>NUCLEOTIDE SEQUENCE [LARGE SCALE GENOMIC DNA]</scope>
    <source>
        <strain evidence="2 3">130c</strain>
    </source>
</reference>
<proteinExistence type="predicted"/>
<organism evidence="2 3">
    <name type="scientific">Stylonychia lemnae</name>
    <name type="common">Ciliate</name>
    <dbReference type="NCBI Taxonomy" id="5949"/>
    <lineage>
        <taxon>Eukaryota</taxon>
        <taxon>Sar</taxon>
        <taxon>Alveolata</taxon>
        <taxon>Ciliophora</taxon>
        <taxon>Intramacronucleata</taxon>
        <taxon>Spirotrichea</taxon>
        <taxon>Stichotrichia</taxon>
        <taxon>Sporadotrichida</taxon>
        <taxon>Oxytrichidae</taxon>
        <taxon>Stylonychinae</taxon>
        <taxon>Stylonychia</taxon>
    </lineage>
</organism>
<name>A0A078AYK3_STYLE</name>
<evidence type="ECO:0000313" key="3">
    <source>
        <dbReference type="Proteomes" id="UP000039865"/>
    </source>
</evidence>
<feature type="compositionally biased region" description="Basic residues" evidence="1">
    <location>
        <begin position="200"/>
        <end position="214"/>
    </location>
</feature>
<dbReference type="Proteomes" id="UP000039865">
    <property type="component" value="Unassembled WGS sequence"/>
</dbReference>
<gene>
    <name evidence="2" type="primary">Contig12594.g13434</name>
    <name evidence="2" type="ORF">STYLEM_16605</name>
</gene>
<dbReference type="AlphaFoldDB" id="A0A078AYK3"/>
<evidence type="ECO:0008006" key="4">
    <source>
        <dbReference type="Google" id="ProtNLM"/>
    </source>
</evidence>
<evidence type="ECO:0000256" key="1">
    <source>
        <dbReference type="SAM" id="MobiDB-lite"/>
    </source>
</evidence>
<feature type="region of interest" description="Disordered" evidence="1">
    <location>
        <begin position="164"/>
        <end position="214"/>
    </location>
</feature>
<evidence type="ECO:0000313" key="2">
    <source>
        <dbReference type="EMBL" id="CDW87500.1"/>
    </source>
</evidence>
<dbReference type="SUPFAM" id="SSF57903">
    <property type="entry name" value="FYVE/PHD zinc finger"/>
    <property type="match status" value="1"/>
</dbReference>